<feature type="domain" description="GGDEF" evidence="3">
    <location>
        <begin position="382"/>
        <end position="513"/>
    </location>
</feature>
<dbReference type="Pfam" id="PF00563">
    <property type="entry name" value="EAL"/>
    <property type="match status" value="1"/>
</dbReference>
<dbReference type="SMART" id="SM00052">
    <property type="entry name" value="EAL"/>
    <property type="match status" value="1"/>
</dbReference>
<evidence type="ECO:0000259" key="2">
    <source>
        <dbReference type="PROSITE" id="PS50883"/>
    </source>
</evidence>
<reference evidence="4" key="1">
    <citation type="submission" date="2021-06" db="EMBL/GenBank/DDBJ databases">
        <title>Complete genome sequence of Nocardioides sp. G188.</title>
        <authorList>
            <person name="Im W.-T."/>
        </authorList>
    </citation>
    <scope>NUCLEOTIDE SEQUENCE</scope>
    <source>
        <strain evidence="4">G188</strain>
    </source>
</reference>
<dbReference type="NCBIfam" id="TIGR00254">
    <property type="entry name" value="GGDEF"/>
    <property type="match status" value="1"/>
</dbReference>
<dbReference type="InterPro" id="IPR050706">
    <property type="entry name" value="Cyclic-di-GMP_PDE-like"/>
</dbReference>
<feature type="transmembrane region" description="Helical" evidence="1">
    <location>
        <begin position="107"/>
        <end position="124"/>
    </location>
</feature>
<dbReference type="SMART" id="SM00267">
    <property type="entry name" value="GGDEF"/>
    <property type="match status" value="1"/>
</dbReference>
<dbReference type="FunFam" id="3.30.70.270:FF:000001">
    <property type="entry name" value="Diguanylate cyclase domain protein"/>
    <property type="match status" value="1"/>
</dbReference>
<dbReference type="InterPro" id="IPR000160">
    <property type="entry name" value="GGDEF_dom"/>
</dbReference>
<feature type="transmembrane region" description="Helical" evidence="1">
    <location>
        <begin position="74"/>
        <end position="95"/>
    </location>
</feature>
<evidence type="ECO:0000256" key="1">
    <source>
        <dbReference type="SAM" id="Phobius"/>
    </source>
</evidence>
<dbReference type="KEGG" id="nps:KRR39_22195"/>
<evidence type="ECO:0000313" key="5">
    <source>
        <dbReference type="Proteomes" id="UP000683575"/>
    </source>
</evidence>
<dbReference type="Proteomes" id="UP000683575">
    <property type="component" value="Chromosome"/>
</dbReference>
<dbReference type="InterPro" id="IPR001633">
    <property type="entry name" value="EAL_dom"/>
</dbReference>
<keyword evidence="1" id="KW-0812">Transmembrane</keyword>
<sequence>MTLAPTHQAERTAAPARRPVAAWTLLALGLLLAASVSLVRDAAYTGAALTVVSVGAIVSIVVGIRRHRPLNRRFWSLCAWALGASVLAGLFTVTLPVSPRTVTLIDATYLLGYTMLVVAGLVALPRRGPDRDWAGILDAVTMAIAGATLFWYYEVDPTLTTTLSFHSVVTGVVWPIYDLLLIVVLIRITTSSISRQFPFVMVSAALASSVITDFWYATTATSGGYVWGSVSDAFWVLPMTCLGAAALHPTMREFAAARQGDHLRITWIRVFLVGFGAFSVPIAISALALLGGSIEQAMPVVLAGSTLLAVAGVARTAEMVRQSRNTAEASQALSARLTEALFEREQLHEELLHTALYDPLTGLANRRLFQERLDQALALDGRTCAVMFIDLDDFKNINDSLGHAVGDLALVALARRIEEHLRTDDVVARLGGDEFAVLVPDPSDDGLLMLGERLLAAAREPVVAGGTTLDLGISLGIAHSRDAEDKDDLLRNADIAMYHAKESGKSRLAVFEDSMRRSRLDRIDLRSELRAAIDHDELHVVYQPVVDLNSGRVDGIEALVRWTRRDGTVVPTPDFIELAEETGLIRPLGRYVLRQATAQARAWRERGIQLNIAVNVSGQQLRDPGFVEAVTRAVAALGQDRVLVLELTESSLIGSAADVEVLHELRRRGCRIAIDDFGTGFSSLAYLTQLPIDILKLAAPFVDGVDRGGDNLSVAQAVLSLGESLGYLVVAEGIEQTAESDTLRGLGCQLGQGYLFARPASPEDLEPYLQRWNRADAGSAAEVDVASAG</sequence>
<dbReference type="CDD" id="cd01948">
    <property type="entry name" value="EAL"/>
    <property type="match status" value="1"/>
</dbReference>
<dbReference type="PROSITE" id="PS50883">
    <property type="entry name" value="EAL"/>
    <property type="match status" value="1"/>
</dbReference>
<keyword evidence="1" id="KW-0472">Membrane</keyword>
<dbReference type="PANTHER" id="PTHR33121">
    <property type="entry name" value="CYCLIC DI-GMP PHOSPHODIESTERASE PDEF"/>
    <property type="match status" value="1"/>
</dbReference>
<gene>
    <name evidence="4" type="ORF">KRR39_22195</name>
</gene>
<feature type="transmembrane region" description="Helical" evidence="1">
    <location>
        <begin position="20"/>
        <end position="38"/>
    </location>
</feature>
<dbReference type="PANTHER" id="PTHR33121:SF70">
    <property type="entry name" value="SIGNALING PROTEIN YKOW"/>
    <property type="match status" value="1"/>
</dbReference>
<dbReference type="Pfam" id="PF00990">
    <property type="entry name" value="GGDEF"/>
    <property type="match status" value="1"/>
</dbReference>
<feature type="domain" description="EAL" evidence="2">
    <location>
        <begin position="522"/>
        <end position="773"/>
    </location>
</feature>
<protein>
    <submittedName>
        <fullName evidence="4">EAL domain-containing protein</fullName>
    </submittedName>
</protein>
<name>A0A975SY03_9ACTN</name>
<feature type="transmembrane region" description="Helical" evidence="1">
    <location>
        <begin position="136"/>
        <end position="153"/>
    </location>
</feature>
<dbReference type="GO" id="GO:0071111">
    <property type="term" value="F:cyclic-guanylate-specific phosphodiesterase activity"/>
    <property type="evidence" value="ECO:0007669"/>
    <property type="project" value="InterPro"/>
</dbReference>
<feature type="transmembrane region" description="Helical" evidence="1">
    <location>
        <begin position="224"/>
        <end position="247"/>
    </location>
</feature>
<dbReference type="EMBL" id="CP077062">
    <property type="protein sequence ID" value="QWZ08024.1"/>
    <property type="molecule type" value="Genomic_DNA"/>
</dbReference>
<dbReference type="AlphaFoldDB" id="A0A975SY03"/>
<dbReference type="RefSeq" id="WP_216939534.1">
    <property type="nucleotide sequence ID" value="NZ_CP077062.1"/>
</dbReference>
<dbReference type="PROSITE" id="PS50887">
    <property type="entry name" value="GGDEF"/>
    <property type="match status" value="1"/>
</dbReference>
<feature type="transmembrane region" description="Helical" evidence="1">
    <location>
        <begin position="165"/>
        <end position="186"/>
    </location>
</feature>
<evidence type="ECO:0000313" key="4">
    <source>
        <dbReference type="EMBL" id="QWZ08024.1"/>
    </source>
</evidence>
<organism evidence="4 5">
    <name type="scientific">Nocardioides panacis</name>
    <dbReference type="NCBI Taxonomy" id="2849501"/>
    <lineage>
        <taxon>Bacteria</taxon>
        <taxon>Bacillati</taxon>
        <taxon>Actinomycetota</taxon>
        <taxon>Actinomycetes</taxon>
        <taxon>Propionibacteriales</taxon>
        <taxon>Nocardioidaceae</taxon>
        <taxon>Nocardioides</taxon>
    </lineage>
</organism>
<keyword evidence="5" id="KW-1185">Reference proteome</keyword>
<evidence type="ECO:0000259" key="3">
    <source>
        <dbReference type="PROSITE" id="PS50887"/>
    </source>
</evidence>
<proteinExistence type="predicted"/>
<accession>A0A975SY03</accession>
<feature type="transmembrane region" description="Helical" evidence="1">
    <location>
        <begin position="267"/>
        <end position="290"/>
    </location>
</feature>
<feature type="transmembrane region" description="Helical" evidence="1">
    <location>
        <begin position="198"/>
        <end position="218"/>
    </location>
</feature>
<keyword evidence="1" id="KW-1133">Transmembrane helix</keyword>
<feature type="transmembrane region" description="Helical" evidence="1">
    <location>
        <begin position="44"/>
        <end position="62"/>
    </location>
</feature>
<dbReference type="CDD" id="cd01949">
    <property type="entry name" value="GGDEF"/>
    <property type="match status" value="1"/>
</dbReference>